<dbReference type="Proteomes" id="UP000265520">
    <property type="component" value="Unassembled WGS sequence"/>
</dbReference>
<organism evidence="1 2">
    <name type="scientific">Trifolium medium</name>
    <dbReference type="NCBI Taxonomy" id="97028"/>
    <lineage>
        <taxon>Eukaryota</taxon>
        <taxon>Viridiplantae</taxon>
        <taxon>Streptophyta</taxon>
        <taxon>Embryophyta</taxon>
        <taxon>Tracheophyta</taxon>
        <taxon>Spermatophyta</taxon>
        <taxon>Magnoliopsida</taxon>
        <taxon>eudicotyledons</taxon>
        <taxon>Gunneridae</taxon>
        <taxon>Pentapetalae</taxon>
        <taxon>rosids</taxon>
        <taxon>fabids</taxon>
        <taxon>Fabales</taxon>
        <taxon>Fabaceae</taxon>
        <taxon>Papilionoideae</taxon>
        <taxon>50 kb inversion clade</taxon>
        <taxon>NPAAA clade</taxon>
        <taxon>Hologalegina</taxon>
        <taxon>IRL clade</taxon>
        <taxon>Trifolieae</taxon>
        <taxon>Trifolium</taxon>
    </lineage>
</organism>
<comment type="caution">
    <text evidence="1">The sequence shown here is derived from an EMBL/GenBank/DDBJ whole genome shotgun (WGS) entry which is preliminary data.</text>
</comment>
<reference evidence="1 2" key="1">
    <citation type="journal article" date="2018" name="Front. Plant Sci.">
        <title>Red Clover (Trifolium pratense) and Zigzag Clover (T. medium) - A Picture of Genomic Similarities and Differences.</title>
        <authorList>
            <person name="Dluhosova J."/>
            <person name="Istvanek J."/>
            <person name="Nedelnik J."/>
            <person name="Repkova J."/>
        </authorList>
    </citation>
    <scope>NUCLEOTIDE SEQUENCE [LARGE SCALE GENOMIC DNA]</scope>
    <source>
        <strain evidence="2">cv. 10/8</strain>
        <tissue evidence="1">Leaf</tissue>
    </source>
</reference>
<evidence type="ECO:0000313" key="2">
    <source>
        <dbReference type="Proteomes" id="UP000265520"/>
    </source>
</evidence>
<evidence type="ECO:0000313" key="1">
    <source>
        <dbReference type="EMBL" id="MCI70658.1"/>
    </source>
</evidence>
<dbReference type="EMBL" id="LXQA010780146">
    <property type="protein sequence ID" value="MCI70658.1"/>
    <property type="molecule type" value="Genomic_DNA"/>
</dbReference>
<keyword evidence="2" id="KW-1185">Reference proteome</keyword>
<name>A0A392UC89_9FABA</name>
<proteinExistence type="predicted"/>
<protein>
    <submittedName>
        <fullName evidence="1">Uncharacterized protein</fullName>
    </submittedName>
</protein>
<sequence length="55" mass="6040">MKPSTSRVLGTGSPTCLCGAVPQLKRRVSSWKTRGEVRPFSILWSGARLMSSEDM</sequence>
<accession>A0A392UC89</accession>
<feature type="non-terminal residue" evidence="1">
    <location>
        <position position="55"/>
    </location>
</feature>
<dbReference type="AlphaFoldDB" id="A0A392UC89"/>